<dbReference type="AlphaFoldDB" id="A0A0A9DHK2"/>
<reference evidence="1" key="2">
    <citation type="journal article" date="2015" name="Data Brief">
        <title>Shoot transcriptome of the giant reed, Arundo donax.</title>
        <authorList>
            <person name="Barrero R.A."/>
            <person name="Guerrero F.D."/>
            <person name="Moolhuijzen P."/>
            <person name="Goolsby J.A."/>
            <person name="Tidwell J."/>
            <person name="Bellgard S.E."/>
            <person name="Bellgard M.I."/>
        </authorList>
    </citation>
    <scope>NUCLEOTIDE SEQUENCE</scope>
    <source>
        <tissue evidence="1">Shoot tissue taken approximately 20 cm above the soil surface</tissue>
    </source>
</reference>
<dbReference type="EMBL" id="GBRH01211752">
    <property type="protein sequence ID" value="JAD86143.1"/>
    <property type="molecule type" value="Transcribed_RNA"/>
</dbReference>
<name>A0A0A9DHK2_ARUDO</name>
<protein>
    <submittedName>
        <fullName evidence="1">Uncharacterized protein</fullName>
    </submittedName>
</protein>
<evidence type="ECO:0000313" key="1">
    <source>
        <dbReference type="EMBL" id="JAD86143.1"/>
    </source>
</evidence>
<sequence length="40" mass="4959">MWVRQVLADHEAERYMRFSGEDDKKSEEVKYEWEDDILPQ</sequence>
<accession>A0A0A9DHK2</accession>
<organism evidence="1">
    <name type="scientific">Arundo donax</name>
    <name type="common">Giant reed</name>
    <name type="synonym">Donax arundinaceus</name>
    <dbReference type="NCBI Taxonomy" id="35708"/>
    <lineage>
        <taxon>Eukaryota</taxon>
        <taxon>Viridiplantae</taxon>
        <taxon>Streptophyta</taxon>
        <taxon>Embryophyta</taxon>
        <taxon>Tracheophyta</taxon>
        <taxon>Spermatophyta</taxon>
        <taxon>Magnoliopsida</taxon>
        <taxon>Liliopsida</taxon>
        <taxon>Poales</taxon>
        <taxon>Poaceae</taxon>
        <taxon>PACMAD clade</taxon>
        <taxon>Arundinoideae</taxon>
        <taxon>Arundineae</taxon>
        <taxon>Arundo</taxon>
    </lineage>
</organism>
<proteinExistence type="predicted"/>
<reference evidence="1" key="1">
    <citation type="submission" date="2014-09" db="EMBL/GenBank/DDBJ databases">
        <authorList>
            <person name="Magalhaes I.L.F."/>
            <person name="Oliveira U."/>
            <person name="Santos F.R."/>
            <person name="Vidigal T.H.D.A."/>
            <person name="Brescovit A.D."/>
            <person name="Santos A.J."/>
        </authorList>
    </citation>
    <scope>NUCLEOTIDE SEQUENCE</scope>
    <source>
        <tissue evidence="1">Shoot tissue taken approximately 20 cm above the soil surface</tissue>
    </source>
</reference>